<evidence type="ECO:0000313" key="1">
    <source>
        <dbReference type="EMBL" id="GAY75071.1"/>
    </source>
</evidence>
<sequence>MKFIIFLLFFDIFLLFYNKNRYHSYKSGHHLNNCFILAKKKAFSLV</sequence>
<gene>
    <name evidence="1" type="ORF">NBRC111894_625</name>
</gene>
<accession>A0A4Y1Z834</accession>
<proteinExistence type="predicted"/>
<protein>
    <submittedName>
        <fullName evidence="1">Uncharacterized protein</fullName>
    </submittedName>
</protein>
<evidence type="ECO:0000313" key="2">
    <source>
        <dbReference type="Proteomes" id="UP000319716"/>
    </source>
</evidence>
<dbReference type="Proteomes" id="UP000319716">
    <property type="component" value="Unassembled WGS sequence"/>
</dbReference>
<reference evidence="1 2" key="1">
    <citation type="submission" date="2017-11" db="EMBL/GenBank/DDBJ databases">
        <title>Draft Genome Sequence of Sporolactobacillus inulinus NBRC 111894 Isolated from Koso, a Japanese Sugar-Vegetable Fermented Beverage.</title>
        <authorList>
            <person name="Chiou T.Y."/>
            <person name="Oshima K."/>
            <person name="Suda W."/>
            <person name="Hattori M."/>
            <person name="Takahashi T."/>
        </authorList>
    </citation>
    <scope>NUCLEOTIDE SEQUENCE [LARGE SCALE GENOMIC DNA]</scope>
    <source>
        <strain evidence="1 2">NBRC111894</strain>
    </source>
</reference>
<dbReference type="AlphaFoldDB" id="A0A4Y1Z834"/>
<dbReference type="EMBL" id="BEXB01000003">
    <property type="protein sequence ID" value="GAY75071.1"/>
    <property type="molecule type" value="Genomic_DNA"/>
</dbReference>
<comment type="caution">
    <text evidence="1">The sequence shown here is derived from an EMBL/GenBank/DDBJ whole genome shotgun (WGS) entry which is preliminary data.</text>
</comment>
<organism evidence="1 2">
    <name type="scientific">Sporolactobacillus inulinus</name>
    <dbReference type="NCBI Taxonomy" id="2078"/>
    <lineage>
        <taxon>Bacteria</taxon>
        <taxon>Bacillati</taxon>
        <taxon>Bacillota</taxon>
        <taxon>Bacilli</taxon>
        <taxon>Bacillales</taxon>
        <taxon>Sporolactobacillaceae</taxon>
        <taxon>Sporolactobacillus</taxon>
    </lineage>
</organism>
<name>A0A4Y1Z834_9BACL</name>